<organism evidence="2 3">
    <name type="scientific">Palleronia salina</name>
    <dbReference type="NCBI Taxonomy" id="313368"/>
    <lineage>
        <taxon>Bacteria</taxon>
        <taxon>Pseudomonadati</taxon>
        <taxon>Pseudomonadota</taxon>
        <taxon>Alphaproteobacteria</taxon>
        <taxon>Rhodobacterales</taxon>
        <taxon>Roseobacteraceae</taxon>
        <taxon>Palleronia</taxon>
    </lineage>
</organism>
<dbReference type="Pfam" id="PF06676">
    <property type="entry name" value="DUF1178"/>
    <property type="match status" value="1"/>
</dbReference>
<dbReference type="RefSeq" id="WP_073129767.1">
    <property type="nucleotide sequence ID" value="NZ_FQZA01000014.1"/>
</dbReference>
<proteinExistence type="predicted"/>
<accession>A0A1M6L2F1</accession>
<gene>
    <name evidence="2" type="ORF">SAMN04488012_1147</name>
</gene>
<dbReference type="Proteomes" id="UP000184040">
    <property type="component" value="Unassembled WGS sequence"/>
</dbReference>
<protein>
    <recommendedName>
        <fullName evidence="4">DUF1178 family protein</fullName>
    </recommendedName>
</protein>
<dbReference type="InterPro" id="IPR009562">
    <property type="entry name" value="DUF1178"/>
</dbReference>
<evidence type="ECO:0000313" key="2">
    <source>
        <dbReference type="EMBL" id="SHJ65333.1"/>
    </source>
</evidence>
<reference evidence="2 3" key="1">
    <citation type="submission" date="2016-11" db="EMBL/GenBank/DDBJ databases">
        <authorList>
            <person name="Jaros S."/>
            <person name="Januszkiewicz K."/>
            <person name="Wedrychowicz H."/>
        </authorList>
    </citation>
    <scope>NUCLEOTIDE SEQUENCE [LARGE SCALE GENOMIC DNA]</scope>
    <source>
        <strain evidence="2 3">DSM 26892</strain>
    </source>
</reference>
<evidence type="ECO:0008006" key="4">
    <source>
        <dbReference type="Google" id="ProtNLM"/>
    </source>
</evidence>
<feature type="region of interest" description="Disordered" evidence="1">
    <location>
        <begin position="52"/>
        <end position="73"/>
    </location>
</feature>
<keyword evidence="3" id="KW-1185">Reference proteome</keyword>
<dbReference type="STRING" id="313368.SAMN04488012_1147"/>
<dbReference type="AlphaFoldDB" id="A0A1M6L2F1"/>
<evidence type="ECO:0000256" key="1">
    <source>
        <dbReference type="SAM" id="MobiDB-lite"/>
    </source>
</evidence>
<evidence type="ECO:0000313" key="3">
    <source>
        <dbReference type="Proteomes" id="UP000184040"/>
    </source>
</evidence>
<dbReference type="EMBL" id="FQZA01000014">
    <property type="protein sequence ID" value="SHJ65333.1"/>
    <property type="molecule type" value="Genomic_DNA"/>
</dbReference>
<name>A0A1M6L2F1_9RHOB</name>
<sequence length="142" mass="15232">MIRFSLSCADGHDFESWFASNAAFDRLAQSGRVTCPDCGSADVKKALMAPRVRSGGAPVAAADTPPPKATDDTHPLARLRRKIEAEAKDVGRDFARQARAMHEGAAPHQPIYGQAELKEARALVEDGVPIAPLPFIPKSKTN</sequence>
<dbReference type="PIRSF" id="PIRSF032131">
    <property type="entry name" value="UCP032131"/>
    <property type="match status" value="1"/>
</dbReference>